<dbReference type="CDD" id="cd00685">
    <property type="entry name" value="Trans_IPPS_HT"/>
    <property type="match status" value="1"/>
</dbReference>
<dbReference type="InterPro" id="IPR008949">
    <property type="entry name" value="Isoprenoid_synthase_dom_sf"/>
</dbReference>
<comment type="caution">
    <text evidence="4">The sequence shown here is derived from an EMBL/GenBank/DDBJ whole genome shotgun (WGS) entry which is preliminary data.</text>
</comment>
<dbReference type="Pfam" id="PF00348">
    <property type="entry name" value="polyprenyl_synt"/>
    <property type="match status" value="1"/>
</dbReference>
<dbReference type="PROSITE" id="PS00723">
    <property type="entry name" value="POLYPRENYL_SYNTHASE_1"/>
    <property type="match status" value="1"/>
</dbReference>
<reference evidence="5" key="1">
    <citation type="submission" date="2019-04" db="EMBL/GenBank/DDBJ databases">
        <title>Nocardioides xinjiangensis sp. nov.</title>
        <authorList>
            <person name="Liu S."/>
        </authorList>
    </citation>
    <scope>NUCLEOTIDE SEQUENCE [LARGE SCALE GENOMIC DNA]</scope>
    <source>
        <strain evidence="5">18</strain>
    </source>
</reference>
<dbReference type="Proteomes" id="UP000308760">
    <property type="component" value="Unassembled WGS sequence"/>
</dbReference>
<dbReference type="InterPro" id="IPR000092">
    <property type="entry name" value="Polyprenyl_synt"/>
</dbReference>
<keyword evidence="1" id="KW-0479">Metal-binding</keyword>
<evidence type="ECO:0000256" key="2">
    <source>
        <dbReference type="ARBA" id="ARBA00022842"/>
    </source>
</evidence>
<dbReference type="InterPro" id="IPR033749">
    <property type="entry name" value="Polyprenyl_synt_CS"/>
</dbReference>
<dbReference type="GO" id="GO:0004659">
    <property type="term" value="F:prenyltransferase activity"/>
    <property type="evidence" value="ECO:0007669"/>
    <property type="project" value="InterPro"/>
</dbReference>
<dbReference type="SFLD" id="SFLDS00005">
    <property type="entry name" value="Isoprenoid_Synthase_Type_I"/>
    <property type="match status" value="1"/>
</dbReference>
<dbReference type="GO" id="GO:0046872">
    <property type="term" value="F:metal ion binding"/>
    <property type="evidence" value="ECO:0007669"/>
    <property type="project" value="UniProtKB-KW"/>
</dbReference>
<dbReference type="AlphaFoldDB" id="A0A4S8QGN8"/>
<dbReference type="RefSeq" id="WP_136532636.1">
    <property type="nucleotide sequence ID" value="NZ_STGY01000001.1"/>
</dbReference>
<dbReference type="PANTHER" id="PTHR12001:SF71">
    <property type="entry name" value="(2E,6E)-FARNESYL DIPHOSPHATE SYNTHASE"/>
    <property type="match status" value="1"/>
</dbReference>
<dbReference type="PANTHER" id="PTHR12001">
    <property type="entry name" value="GERANYLGERANYL PYROPHOSPHATE SYNTHASE"/>
    <property type="match status" value="1"/>
</dbReference>
<sequence length="349" mass="36217">MTVLTDSYTAEREAIDAGLRTSVDRLPAAASRIASYHFGWTDEQGHESRASSGKALRPLLTLLAAKAVAGAAPHADSADGAELWRPAVPAAVAVELIHNFSLVHDDIIDRDETRRHRPTVWKVFGSTDAILVGDALHALAFEVLAESGSESVAAGTGLLAGTVRALIEGQLADTRFEERDRVGIAECVAMAEAKTASLMGCATALGALFAGGTEVQVKALRDFGFRLGLAFQHVDDLLGIWGDPEVTGKAVFSDLRNRKKSLPVTAALGSGRPESAELARLYAGAGPLDEAQLVRAAELVETCGGRSASRESAESLTASAAVGLGAGGLLPEAVAELSGLAASTVGRAW</sequence>
<gene>
    <name evidence="4" type="ORF">FAB82_00865</name>
</gene>
<proteinExistence type="inferred from homology"/>
<organism evidence="4 5">
    <name type="scientific">Glycomyces buryatensis</name>
    <dbReference type="NCBI Taxonomy" id="2570927"/>
    <lineage>
        <taxon>Bacteria</taxon>
        <taxon>Bacillati</taxon>
        <taxon>Actinomycetota</taxon>
        <taxon>Actinomycetes</taxon>
        <taxon>Glycomycetales</taxon>
        <taxon>Glycomycetaceae</taxon>
        <taxon>Glycomyces</taxon>
    </lineage>
</organism>
<accession>A0A4S8QGN8</accession>
<evidence type="ECO:0000313" key="4">
    <source>
        <dbReference type="EMBL" id="THV43638.1"/>
    </source>
</evidence>
<reference evidence="4 5" key="2">
    <citation type="submission" date="2019-05" db="EMBL/GenBank/DDBJ databases">
        <title>Glycomyces buryatensis sp. nov.</title>
        <authorList>
            <person name="Nikitina E."/>
        </authorList>
    </citation>
    <scope>NUCLEOTIDE SEQUENCE [LARGE SCALE GENOMIC DNA]</scope>
    <source>
        <strain evidence="4 5">18</strain>
    </source>
</reference>
<dbReference type="Gene3D" id="1.10.600.10">
    <property type="entry name" value="Farnesyl Diphosphate Synthase"/>
    <property type="match status" value="1"/>
</dbReference>
<dbReference type="GO" id="GO:0008299">
    <property type="term" value="P:isoprenoid biosynthetic process"/>
    <property type="evidence" value="ECO:0007669"/>
    <property type="project" value="InterPro"/>
</dbReference>
<dbReference type="OrthoDB" id="4497239at2"/>
<dbReference type="SUPFAM" id="SSF48576">
    <property type="entry name" value="Terpenoid synthases"/>
    <property type="match status" value="1"/>
</dbReference>
<keyword evidence="3" id="KW-0808">Transferase</keyword>
<keyword evidence="2" id="KW-0460">Magnesium</keyword>
<protein>
    <submittedName>
        <fullName evidence="4">Polyprenyl synthetase family protein</fullName>
    </submittedName>
</protein>
<dbReference type="EMBL" id="STGY01000001">
    <property type="protein sequence ID" value="THV43638.1"/>
    <property type="molecule type" value="Genomic_DNA"/>
</dbReference>
<evidence type="ECO:0000256" key="3">
    <source>
        <dbReference type="RuleBase" id="RU004466"/>
    </source>
</evidence>
<name>A0A4S8QGN8_9ACTN</name>
<evidence type="ECO:0000256" key="1">
    <source>
        <dbReference type="ARBA" id="ARBA00022723"/>
    </source>
</evidence>
<evidence type="ECO:0000313" key="5">
    <source>
        <dbReference type="Proteomes" id="UP000308760"/>
    </source>
</evidence>
<comment type="similarity">
    <text evidence="3">Belongs to the FPP/GGPP synthase family.</text>
</comment>
<keyword evidence="5" id="KW-1185">Reference proteome</keyword>